<proteinExistence type="predicted"/>
<evidence type="ECO:0000259" key="2">
    <source>
        <dbReference type="Pfam" id="PF07238"/>
    </source>
</evidence>
<dbReference type="EMBL" id="CP097636">
    <property type="protein sequence ID" value="URI11457.1"/>
    <property type="molecule type" value="Genomic_DNA"/>
</dbReference>
<dbReference type="InterPro" id="IPR009875">
    <property type="entry name" value="PilZ_domain"/>
</dbReference>
<keyword evidence="4" id="KW-1185">Reference proteome</keyword>
<organism evidence="3 4">
    <name type="scientific">Aquincola tertiaricarbonis</name>
    <dbReference type="NCBI Taxonomy" id="391953"/>
    <lineage>
        <taxon>Bacteria</taxon>
        <taxon>Pseudomonadati</taxon>
        <taxon>Pseudomonadota</taxon>
        <taxon>Betaproteobacteria</taxon>
        <taxon>Burkholderiales</taxon>
        <taxon>Sphaerotilaceae</taxon>
        <taxon>Aquincola</taxon>
    </lineage>
</organism>
<evidence type="ECO:0000256" key="1">
    <source>
        <dbReference type="SAM" id="MobiDB-lite"/>
    </source>
</evidence>
<feature type="region of interest" description="Disordered" evidence="1">
    <location>
        <begin position="1"/>
        <end position="23"/>
    </location>
</feature>
<dbReference type="RefSeq" id="WP_250199651.1">
    <property type="nucleotide sequence ID" value="NZ_CP097636.1"/>
</dbReference>
<dbReference type="Pfam" id="PF07238">
    <property type="entry name" value="PilZ"/>
    <property type="match status" value="1"/>
</dbReference>
<protein>
    <submittedName>
        <fullName evidence="3">PilZ domain-containing protein</fullName>
    </submittedName>
</protein>
<evidence type="ECO:0000313" key="4">
    <source>
        <dbReference type="Proteomes" id="UP001056201"/>
    </source>
</evidence>
<gene>
    <name evidence="3" type="ORF">MW290_21185</name>
</gene>
<reference evidence="3" key="1">
    <citation type="submission" date="2022-05" db="EMBL/GenBank/DDBJ databases">
        <title>An RpoN-dependent PEP-CTERM gene is involved in floc formation of an Aquincola tertiaricarbonis strain.</title>
        <authorList>
            <person name="Qiu D."/>
            <person name="Xia M."/>
        </authorList>
    </citation>
    <scope>NUCLEOTIDE SEQUENCE</scope>
    <source>
        <strain evidence="3">RN12</strain>
    </source>
</reference>
<dbReference type="Proteomes" id="UP001056201">
    <property type="component" value="Chromosome 2"/>
</dbReference>
<feature type="domain" description="PilZ" evidence="2">
    <location>
        <begin position="30"/>
        <end position="134"/>
    </location>
</feature>
<sequence>MTPPLSPTRPGTSAGAFGTRTGHTETAAELRRHRRARANWPARLLNKGGGIIPITVCDVSEGGVGLLAPASLPMGQVMDLALSVPHPEDPKRCLAVTAKVRVVFASLVGAQCRIGVQFLALATPARLAIRQYVLSHS</sequence>
<dbReference type="Gene3D" id="2.40.10.220">
    <property type="entry name" value="predicted glycosyltransferase like domains"/>
    <property type="match status" value="1"/>
</dbReference>
<evidence type="ECO:0000313" key="3">
    <source>
        <dbReference type="EMBL" id="URI11457.1"/>
    </source>
</evidence>
<name>A0ABY4SHS2_AQUTE</name>
<dbReference type="SUPFAM" id="SSF141371">
    <property type="entry name" value="PilZ domain-like"/>
    <property type="match status" value="1"/>
</dbReference>
<accession>A0ABY4SHS2</accession>